<dbReference type="InterPro" id="IPR050521">
    <property type="entry name" value="3-ketoacyl-CoA_Thiolase"/>
</dbReference>
<dbReference type="Gene3D" id="3.40.47.10">
    <property type="match status" value="1"/>
</dbReference>
<dbReference type="NCBIfam" id="NF006740">
    <property type="entry name" value="PRK09268.1"/>
    <property type="match status" value="1"/>
</dbReference>
<dbReference type="InterPro" id="IPR020617">
    <property type="entry name" value="Thiolase_C"/>
</dbReference>
<dbReference type="InterPro" id="IPR020616">
    <property type="entry name" value="Thiolase_N"/>
</dbReference>
<evidence type="ECO:0000313" key="9">
    <source>
        <dbReference type="Proteomes" id="UP000199051"/>
    </source>
</evidence>
<evidence type="ECO:0000256" key="2">
    <source>
        <dbReference type="ARBA" id="ARBA00022679"/>
    </source>
</evidence>
<dbReference type="NCBIfam" id="TIGR01930">
    <property type="entry name" value="AcCoA-C-Actrans"/>
    <property type="match status" value="1"/>
</dbReference>
<dbReference type="Pfam" id="PF02803">
    <property type="entry name" value="Thiolase_C"/>
    <property type="match status" value="1"/>
</dbReference>
<keyword evidence="9" id="KW-1185">Reference proteome</keyword>
<feature type="active site" description="Acyl-thioester intermediate" evidence="4">
    <location>
        <position position="93"/>
    </location>
</feature>
<feature type="domain" description="Thiolase C-terminal" evidence="7">
    <location>
        <begin position="303"/>
        <end position="426"/>
    </location>
</feature>
<dbReference type="PIRSF" id="PIRSF000429">
    <property type="entry name" value="Ac-CoA_Ac_transf"/>
    <property type="match status" value="1"/>
</dbReference>
<feature type="active site" description="Proton acceptor" evidence="4">
    <location>
        <position position="413"/>
    </location>
</feature>
<dbReference type="InterPro" id="IPR016039">
    <property type="entry name" value="Thiolase-like"/>
</dbReference>
<keyword evidence="3 5" id="KW-0012">Acyltransferase</keyword>
<dbReference type="Pfam" id="PF00108">
    <property type="entry name" value="Thiolase_N"/>
    <property type="match status" value="1"/>
</dbReference>
<evidence type="ECO:0000256" key="5">
    <source>
        <dbReference type="RuleBase" id="RU003557"/>
    </source>
</evidence>
<dbReference type="SUPFAM" id="SSF53901">
    <property type="entry name" value="Thiolase-like"/>
    <property type="match status" value="2"/>
</dbReference>
<feature type="domain" description="Thiolase N-terminal" evidence="6">
    <location>
        <begin position="9"/>
        <end position="275"/>
    </location>
</feature>
<dbReference type="GO" id="GO:0005829">
    <property type="term" value="C:cytosol"/>
    <property type="evidence" value="ECO:0007669"/>
    <property type="project" value="TreeGrafter"/>
</dbReference>
<evidence type="ECO:0000259" key="7">
    <source>
        <dbReference type="Pfam" id="PF02803"/>
    </source>
</evidence>
<evidence type="ECO:0000256" key="4">
    <source>
        <dbReference type="PIRSR" id="PIRSR000429-1"/>
    </source>
</evidence>
<evidence type="ECO:0000256" key="1">
    <source>
        <dbReference type="ARBA" id="ARBA00010982"/>
    </source>
</evidence>
<name>A0A1H9W4T7_9PSEU</name>
<dbReference type="PANTHER" id="PTHR42689:SF1">
    <property type="entry name" value="ACETYL-COA ACYLTRANSFERASE FADA2 (3-KETOACYL-COA THIOLASE) (BETA-KETOTHIOLASE)-RELATED"/>
    <property type="match status" value="1"/>
</dbReference>
<dbReference type="STRING" id="155974.SAMN04487818_109367"/>
<dbReference type="RefSeq" id="WP_092782124.1">
    <property type="nucleotide sequence ID" value="NZ_FOGI01000009.1"/>
</dbReference>
<dbReference type="PANTHER" id="PTHR42689">
    <property type="entry name" value="ACETYL-COA ACYLTRANSFERASE FADA2 (3-KETOACYL-COA THIOLASE) (BETA-KETOTHIOLASE)-RELATED"/>
    <property type="match status" value="1"/>
</dbReference>
<dbReference type="InterPro" id="IPR002155">
    <property type="entry name" value="Thiolase"/>
</dbReference>
<organism evidence="8 9">
    <name type="scientific">Actinokineospora terrae</name>
    <dbReference type="NCBI Taxonomy" id="155974"/>
    <lineage>
        <taxon>Bacteria</taxon>
        <taxon>Bacillati</taxon>
        <taxon>Actinomycetota</taxon>
        <taxon>Actinomycetes</taxon>
        <taxon>Pseudonocardiales</taxon>
        <taxon>Pseudonocardiaceae</taxon>
        <taxon>Actinokineospora</taxon>
    </lineage>
</organism>
<dbReference type="AlphaFoldDB" id="A0A1H9W4T7"/>
<dbReference type="EMBL" id="FOGI01000009">
    <property type="protein sequence ID" value="SES28966.1"/>
    <property type="molecule type" value="Genomic_DNA"/>
</dbReference>
<feature type="active site" description="Proton acceptor" evidence="4">
    <location>
        <position position="383"/>
    </location>
</feature>
<reference evidence="9" key="1">
    <citation type="submission" date="2016-10" db="EMBL/GenBank/DDBJ databases">
        <authorList>
            <person name="Varghese N."/>
            <person name="Submissions S."/>
        </authorList>
    </citation>
    <scope>NUCLEOTIDE SEQUENCE [LARGE SCALE GENOMIC DNA]</scope>
    <source>
        <strain evidence="9">DSM 44260</strain>
    </source>
</reference>
<proteinExistence type="inferred from homology"/>
<gene>
    <name evidence="8" type="ORF">SAMN04487818_109367</name>
</gene>
<dbReference type="CDD" id="cd00751">
    <property type="entry name" value="thiolase"/>
    <property type="match status" value="1"/>
</dbReference>
<keyword evidence="2 5" id="KW-0808">Transferase</keyword>
<dbReference type="Proteomes" id="UP000199051">
    <property type="component" value="Unassembled WGS sequence"/>
</dbReference>
<evidence type="ECO:0000259" key="6">
    <source>
        <dbReference type="Pfam" id="PF00108"/>
    </source>
</evidence>
<protein>
    <submittedName>
        <fullName evidence="8">Acetyl-CoA C-acetyltransferase</fullName>
    </submittedName>
</protein>
<evidence type="ECO:0000256" key="3">
    <source>
        <dbReference type="ARBA" id="ARBA00023315"/>
    </source>
</evidence>
<dbReference type="GO" id="GO:0016747">
    <property type="term" value="F:acyltransferase activity, transferring groups other than amino-acyl groups"/>
    <property type="evidence" value="ECO:0007669"/>
    <property type="project" value="InterPro"/>
</dbReference>
<evidence type="ECO:0000313" key="8">
    <source>
        <dbReference type="EMBL" id="SES28966.1"/>
    </source>
</evidence>
<sequence length="426" mass="45085">MAPSPVRRVAVLGGNRIPFARSNGPYARASNQDMLTAALDGLVARFGLQGQRLGEVAAGAVLKHSRDFNLTRECVLGSRLAADTPAYDVQQACGTGLQAIVQVANKIALGQVDSAIAGGVDTTSDAPLQVNEDLRRILISLNSAKSAGQRLRLLAKIRPGHIVPDIPRNAEPRTGLSMGEHAALTAQRWGISREAQDELAAASHQKLAAAYDRGFFDDLVTSYQRLTRDQNLRPDSTADKLAKLKPAFGGENGTMTAGNSTPLTDGASVVLLSSEQWAKEHSFPVLAYLTFSETAAVDYVHGDEGLLMAPAYAVPRMLARAGLTLQDFDYYEIHEAFASQVLATLAAWEDVEFAKDRLGLAEPLGAIDRSKLNVNGSSLAAGHPFAATGGRIVATLAKLLHERGSGRGLISICAAGGQGVTAILEK</sequence>
<comment type="similarity">
    <text evidence="1 5">Belongs to the thiolase-like superfamily. Thiolase family.</text>
</comment>
<accession>A0A1H9W4T7</accession>